<dbReference type="GO" id="GO:0004823">
    <property type="term" value="F:leucine-tRNA ligase activity"/>
    <property type="evidence" value="ECO:0007669"/>
    <property type="project" value="UniProtKB-EC"/>
</dbReference>
<evidence type="ECO:0000256" key="1">
    <source>
        <dbReference type="ARBA" id="ARBA00005594"/>
    </source>
</evidence>
<dbReference type="GO" id="GO:0005524">
    <property type="term" value="F:ATP binding"/>
    <property type="evidence" value="ECO:0007669"/>
    <property type="project" value="UniProtKB-KW"/>
</dbReference>
<evidence type="ECO:0000256" key="5">
    <source>
        <dbReference type="ARBA" id="ARBA00022840"/>
    </source>
</evidence>
<dbReference type="PANTHER" id="PTHR43740">
    <property type="entry name" value="LEUCYL-TRNA SYNTHETASE"/>
    <property type="match status" value="1"/>
</dbReference>
<name>A0A183BKP1_GLOPA</name>
<feature type="domain" description="Aminoacyl-tRNA synthetase class Ia" evidence="9">
    <location>
        <begin position="343"/>
        <end position="389"/>
    </location>
</feature>
<dbReference type="AlphaFoldDB" id="A0A183BKP1"/>
<keyword evidence="5" id="KW-0067">ATP-binding</keyword>
<dbReference type="SUPFAM" id="SSF52374">
    <property type="entry name" value="Nucleotidylyl transferase"/>
    <property type="match status" value="1"/>
</dbReference>
<dbReference type="InterPro" id="IPR014729">
    <property type="entry name" value="Rossmann-like_a/b/a_fold"/>
</dbReference>
<dbReference type="Gene3D" id="1.10.730.10">
    <property type="entry name" value="Isoleucyl-tRNA Synthetase, Domain 1"/>
    <property type="match status" value="1"/>
</dbReference>
<evidence type="ECO:0000256" key="7">
    <source>
        <dbReference type="ARBA" id="ARBA00023146"/>
    </source>
</evidence>
<dbReference type="Proteomes" id="UP000050741">
    <property type="component" value="Unassembled WGS sequence"/>
</dbReference>
<evidence type="ECO:0000256" key="3">
    <source>
        <dbReference type="ARBA" id="ARBA00022598"/>
    </source>
</evidence>
<dbReference type="GO" id="GO:0005739">
    <property type="term" value="C:mitochondrion"/>
    <property type="evidence" value="ECO:0007669"/>
    <property type="project" value="TreeGrafter"/>
</dbReference>
<evidence type="ECO:0000256" key="8">
    <source>
        <dbReference type="SAM" id="MobiDB-lite"/>
    </source>
</evidence>
<dbReference type="InterPro" id="IPR002300">
    <property type="entry name" value="aa-tRNA-synth_Ia"/>
</dbReference>
<dbReference type="GO" id="GO:0032543">
    <property type="term" value="P:mitochondrial translation"/>
    <property type="evidence" value="ECO:0007669"/>
    <property type="project" value="TreeGrafter"/>
</dbReference>
<keyword evidence="10" id="KW-1185">Reference proteome</keyword>
<protein>
    <recommendedName>
        <fullName evidence="2">leucine--tRNA ligase</fullName>
        <ecNumber evidence="2">6.1.1.4</ecNumber>
    </recommendedName>
</protein>
<reference evidence="10" key="1">
    <citation type="submission" date="2014-05" db="EMBL/GenBank/DDBJ databases">
        <title>The genome and life-stage specific transcriptomes of Globodera pallida elucidate key aspects of plant parasitism by a cyst nematode.</title>
        <authorList>
            <person name="Cotton J.A."/>
            <person name="Lilley C.J."/>
            <person name="Jones L.M."/>
            <person name="Kikuchi T."/>
            <person name="Reid A.J."/>
            <person name="Thorpe P."/>
            <person name="Tsai I.J."/>
            <person name="Beasley H."/>
            <person name="Blok V."/>
            <person name="Cock P.J.A."/>
            <person name="Van den Akker S.E."/>
            <person name="Holroyd N."/>
            <person name="Hunt M."/>
            <person name="Mantelin S."/>
            <person name="Naghra H."/>
            <person name="Pain A."/>
            <person name="Palomares-Rius J.E."/>
            <person name="Zarowiecki M."/>
            <person name="Berriman M."/>
            <person name="Jones J.T."/>
            <person name="Urwin P.E."/>
        </authorList>
    </citation>
    <scope>NUCLEOTIDE SEQUENCE [LARGE SCALE GENOMIC DNA]</scope>
    <source>
        <strain evidence="10">Lindley</strain>
    </source>
</reference>
<feature type="region of interest" description="Disordered" evidence="8">
    <location>
        <begin position="655"/>
        <end position="677"/>
    </location>
</feature>
<evidence type="ECO:0000313" key="10">
    <source>
        <dbReference type="Proteomes" id="UP000050741"/>
    </source>
</evidence>
<evidence type="ECO:0000256" key="4">
    <source>
        <dbReference type="ARBA" id="ARBA00022741"/>
    </source>
</evidence>
<evidence type="ECO:0000259" key="9">
    <source>
        <dbReference type="Pfam" id="PF00133"/>
    </source>
</evidence>
<keyword evidence="3" id="KW-0436">Ligase</keyword>
<evidence type="ECO:0000256" key="6">
    <source>
        <dbReference type="ARBA" id="ARBA00022917"/>
    </source>
</evidence>
<proteinExistence type="inferred from homology"/>
<reference evidence="11" key="2">
    <citation type="submission" date="2016-06" db="UniProtKB">
        <authorList>
            <consortium name="WormBaseParasite"/>
        </authorList>
    </citation>
    <scope>IDENTIFICATION</scope>
</reference>
<keyword evidence="7" id="KW-0030">Aminoacyl-tRNA synthetase</keyword>
<dbReference type="PANTHER" id="PTHR43740:SF2">
    <property type="entry name" value="LEUCINE--TRNA LIGASE, MITOCHONDRIAL"/>
    <property type="match status" value="1"/>
</dbReference>
<keyword evidence="4" id="KW-0547">Nucleotide-binding</keyword>
<dbReference type="PRINTS" id="PR00985">
    <property type="entry name" value="TRNASYNTHLEU"/>
</dbReference>
<comment type="similarity">
    <text evidence="1">Belongs to the class-I aminoacyl-tRNA synthetase family.</text>
</comment>
<dbReference type="Gene3D" id="3.40.50.620">
    <property type="entry name" value="HUPs"/>
    <property type="match status" value="1"/>
</dbReference>
<keyword evidence="6" id="KW-0648">Protein biosynthesis</keyword>
<evidence type="ECO:0000256" key="2">
    <source>
        <dbReference type="ARBA" id="ARBA00013164"/>
    </source>
</evidence>
<evidence type="ECO:0000313" key="11">
    <source>
        <dbReference type="WBParaSite" id="GPLIN_000117200"/>
    </source>
</evidence>
<dbReference type="InterPro" id="IPR002302">
    <property type="entry name" value="Leu-tRNA-ligase"/>
</dbReference>
<feature type="compositionally biased region" description="Acidic residues" evidence="8">
    <location>
        <begin position="666"/>
        <end position="677"/>
    </location>
</feature>
<accession>A0A183BKP1</accession>
<dbReference type="GO" id="GO:0006429">
    <property type="term" value="P:leucyl-tRNA aminoacylation"/>
    <property type="evidence" value="ECO:0007669"/>
    <property type="project" value="InterPro"/>
</dbReference>
<dbReference type="Pfam" id="PF00133">
    <property type="entry name" value="tRNA-synt_1"/>
    <property type="match status" value="1"/>
</dbReference>
<organism evidence="10 11">
    <name type="scientific">Globodera pallida</name>
    <name type="common">Potato cyst nematode worm</name>
    <name type="synonym">Heterodera pallida</name>
    <dbReference type="NCBI Taxonomy" id="36090"/>
    <lineage>
        <taxon>Eukaryota</taxon>
        <taxon>Metazoa</taxon>
        <taxon>Ecdysozoa</taxon>
        <taxon>Nematoda</taxon>
        <taxon>Chromadorea</taxon>
        <taxon>Rhabditida</taxon>
        <taxon>Tylenchina</taxon>
        <taxon>Tylenchomorpha</taxon>
        <taxon>Tylenchoidea</taxon>
        <taxon>Heteroderidae</taxon>
        <taxon>Heteroderinae</taxon>
        <taxon>Globodera</taxon>
    </lineage>
</organism>
<sequence>MLDGLGPLEFDWRGVADIQAAWIGSCDVYRFLLKTEVPAPNNGQPCVDGDEQFDLRLADPAQLGGAQFVIINKEHSLAREAEKRAKLADGEPFTILDNLCVINFVTGHRLPVVISHAKAAPKDNFILNARLGNASSTDPLDKAVSARLGLNASSSHIGISAEEVLMLAKDNNLGGYLTTEHDDGPAGNASLTAVEPMAEHRLPLLSAQRGQRTEAASLPSGWGRVETDTLDTYFDSSWYYLRYLDPNNEKMAFNPEIVNRSMPVDVYVGGVEHAKMHLFYARFISYFLHDLGMVARPEPFTHFIPLGSVRSPTYKLPDGKYVPDAEVDGNKKAPGARLVHKSTGKVVKKEFEKMSKSKHNGVDPQSIIDIYGVDQARMQLLIEARPNQPVNWPYPYPTFQLKSINRWIVRVQALVDNYVTERKRALAADGISRIEGRNVDVQEADIKFRNCYNNYVQKVSIYLEVLRFHNMALTRLQHFTKLLSLPATTAAANTGGAAHVAGRSVEYERCLHAMLVMAQVFAPTLALKQWAKFQTVPQLSAQLQQQTEGRAISDQKWPELDVKEHIDFLLLLYSSSVCIASVPVSAVVGLQDAELEQYAREQCHARFFQLLQEKDIAIRAGRIERIPGLCIVLNLEMADGVHKRSLSEIAQQISKERRARGGDGTEMAEDEGEEAMA</sequence>
<dbReference type="EC" id="6.1.1.4" evidence="2"/>
<dbReference type="WBParaSite" id="GPLIN_000117200">
    <property type="protein sequence ID" value="GPLIN_000117200"/>
    <property type="gene ID" value="GPLIN_000117200"/>
</dbReference>